<sequence length="162" mass="18930">MSNSERKAVVKALKIKLKTKTAKNYEKQIYRMCERIVADDETEEMSEGRTSIQDLYPNIAYEKVGHLLQCQDRQEREEILTDIKNCDTGFDTHPYETFRQKLKEVCSFTAQGPIVEEGEFPCRNSKCKSKRCFFYQLQTRSADEPMTTFVTCIKCKSRYSFG</sequence>
<evidence type="ECO:0000256" key="4">
    <source>
        <dbReference type="PROSITE-ProRule" id="PRU00472"/>
    </source>
</evidence>
<gene>
    <name evidence="6" type="ORF">LCMAC101_02490</name>
</gene>
<evidence type="ECO:0000256" key="1">
    <source>
        <dbReference type="ARBA" id="ARBA00022723"/>
    </source>
</evidence>
<accession>A0A481YT35</accession>
<dbReference type="GO" id="GO:0008270">
    <property type="term" value="F:zinc ion binding"/>
    <property type="evidence" value="ECO:0007669"/>
    <property type="project" value="UniProtKB-KW"/>
</dbReference>
<dbReference type="Gene3D" id="2.20.25.10">
    <property type="match status" value="1"/>
</dbReference>
<dbReference type="GO" id="GO:0006351">
    <property type="term" value="P:DNA-templated transcription"/>
    <property type="evidence" value="ECO:0007669"/>
    <property type="project" value="InterPro"/>
</dbReference>
<organism evidence="6">
    <name type="scientific">Marseillevirus LCMAC101</name>
    <dbReference type="NCBI Taxonomy" id="2506602"/>
    <lineage>
        <taxon>Viruses</taxon>
        <taxon>Varidnaviria</taxon>
        <taxon>Bamfordvirae</taxon>
        <taxon>Nucleocytoviricota</taxon>
        <taxon>Megaviricetes</taxon>
        <taxon>Pimascovirales</taxon>
        <taxon>Pimascovirales incertae sedis</taxon>
        <taxon>Marseilleviridae</taxon>
    </lineage>
</organism>
<keyword evidence="2 4" id="KW-0863">Zinc-finger</keyword>
<protein>
    <submittedName>
        <fullName evidence="6">Transcription factor S-II</fullName>
    </submittedName>
</protein>
<name>A0A481YT35_9VIRU</name>
<dbReference type="SUPFAM" id="SSF57783">
    <property type="entry name" value="Zinc beta-ribbon"/>
    <property type="match status" value="1"/>
</dbReference>
<evidence type="ECO:0000313" key="6">
    <source>
        <dbReference type="EMBL" id="QBK85654.1"/>
    </source>
</evidence>
<dbReference type="SMART" id="SM00440">
    <property type="entry name" value="ZnF_C2C2"/>
    <property type="match status" value="1"/>
</dbReference>
<feature type="domain" description="TFIIS-type" evidence="5">
    <location>
        <begin position="118"/>
        <end position="160"/>
    </location>
</feature>
<dbReference type="InterPro" id="IPR001222">
    <property type="entry name" value="Znf_TFIIS"/>
</dbReference>
<dbReference type="PROSITE" id="PS51133">
    <property type="entry name" value="ZF_TFIIS_2"/>
    <property type="match status" value="1"/>
</dbReference>
<evidence type="ECO:0000256" key="2">
    <source>
        <dbReference type="ARBA" id="ARBA00022771"/>
    </source>
</evidence>
<keyword evidence="3" id="KW-0862">Zinc</keyword>
<evidence type="ECO:0000256" key="3">
    <source>
        <dbReference type="ARBA" id="ARBA00022833"/>
    </source>
</evidence>
<proteinExistence type="predicted"/>
<dbReference type="GO" id="GO:0003676">
    <property type="term" value="F:nucleic acid binding"/>
    <property type="evidence" value="ECO:0007669"/>
    <property type="project" value="InterPro"/>
</dbReference>
<dbReference type="CDD" id="cd13749">
    <property type="entry name" value="Zn-ribbon_TFIIS"/>
    <property type="match status" value="1"/>
</dbReference>
<dbReference type="Pfam" id="PF01096">
    <property type="entry name" value="Zn_ribbon_TFIIS"/>
    <property type="match status" value="1"/>
</dbReference>
<evidence type="ECO:0000259" key="5">
    <source>
        <dbReference type="PROSITE" id="PS51133"/>
    </source>
</evidence>
<dbReference type="EMBL" id="MK500327">
    <property type="protein sequence ID" value="QBK85654.1"/>
    <property type="molecule type" value="Genomic_DNA"/>
</dbReference>
<keyword evidence="1" id="KW-0479">Metal-binding</keyword>
<reference evidence="6" key="1">
    <citation type="journal article" date="2019" name="MBio">
        <title>Virus Genomes from Deep Sea Sediments Expand the Ocean Megavirome and Support Independent Origins of Viral Gigantism.</title>
        <authorList>
            <person name="Backstrom D."/>
            <person name="Yutin N."/>
            <person name="Jorgensen S.L."/>
            <person name="Dharamshi J."/>
            <person name="Homa F."/>
            <person name="Zaremba-Niedwiedzka K."/>
            <person name="Spang A."/>
            <person name="Wolf Y.I."/>
            <person name="Koonin E.V."/>
            <person name="Ettema T.J."/>
        </authorList>
    </citation>
    <scope>NUCLEOTIDE SEQUENCE</scope>
</reference>